<evidence type="ECO:0000313" key="1">
    <source>
        <dbReference type="EMBL" id="MEE2051788.1"/>
    </source>
</evidence>
<organism evidence="1 2">
    <name type="scientific">Nocardiopsis tropica</name>
    <dbReference type="NCBI Taxonomy" id="109330"/>
    <lineage>
        <taxon>Bacteria</taxon>
        <taxon>Bacillati</taxon>
        <taxon>Actinomycetota</taxon>
        <taxon>Actinomycetes</taxon>
        <taxon>Streptosporangiales</taxon>
        <taxon>Nocardiopsidaceae</taxon>
        <taxon>Nocardiopsis</taxon>
    </lineage>
</organism>
<name>A0ABU7KR70_9ACTN</name>
<evidence type="ECO:0000313" key="2">
    <source>
        <dbReference type="Proteomes" id="UP001348641"/>
    </source>
</evidence>
<dbReference type="EMBL" id="JAUUCC010000034">
    <property type="protein sequence ID" value="MEE2051788.1"/>
    <property type="molecule type" value="Genomic_DNA"/>
</dbReference>
<gene>
    <name evidence="1" type="ORF">Q8A49_14905</name>
</gene>
<accession>A0ABU7KR70</accession>
<comment type="caution">
    <text evidence="1">The sequence shown here is derived from an EMBL/GenBank/DDBJ whole genome shotgun (WGS) entry which is preliminary data.</text>
</comment>
<protein>
    <submittedName>
        <fullName evidence="1">Uncharacterized protein</fullName>
    </submittedName>
</protein>
<dbReference type="Proteomes" id="UP001348641">
    <property type="component" value="Unassembled WGS sequence"/>
</dbReference>
<reference evidence="1 2" key="1">
    <citation type="submission" date="2023-07" db="EMBL/GenBank/DDBJ databases">
        <authorList>
            <person name="Girao M."/>
            <person name="Carvalho M.F."/>
        </authorList>
    </citation>
    <scope>NUCLEOTIDE SEQUENCE [LARGE SCALE GENOMIC DNA]</scope>
    <source>
        <strain evidence="1 2">66/93</strain>
    </source>
</reference>
<dbReference type="RefSeq" id="WP_330158851.1">
    <property type="nucleotide sequence ID" value="NZ_BAAAJA010000022.1"/>
</dbReference>
<sequence length="109" mass="11964">MTAAIANETVQPSLSLFAVKGTLLATGDELILDKPTHAFSDVNVGAVYLQPAHTTYRTRYDAVQSRFYREAVHHHLIRYTSGPAEGLVDTVRESMLIEYVTADGLVGEL</sequence>
<proteinExistence type="predicted"/>